<evidence type="ECO:0000313" key="19">
    <source>
        <dbReference type="EMBL" id="WMS88589.1"/>
    </source>
</evidence>
<dbReference type="InterPro" id="IPR001478">
    <property type="entry name" value="PDZ"/>
</dbReference>
<dbReference type="InterPro" id="IPR001940">
    <property type="entry name" value="Peptidase_S1C"/>
</dbReference>
<dbReference type="GO" id="GO:0004252">
    <property type="term" value="F:serine-type endopeptidase activity"/>
    <property type="evidence" value="ECO:0007669"/>
    <property type="project" value="InterPro"/>
</dbReference>
<feature type="binding site" evidence="16">
    <location>
        <position position="102"/>
    </location>
    <ligand>
        <name>substrate</name>
    </ligand>
</feature>
<feature type="binding site" evidence="16">
    <location>
        <begin position="173"/>
        <end position="175"/>
    </location>
    <ligand>
        <name>substrate</name>
    </ligand>
</feature>
<comment type="function">
    <text evidence="2">Might be efficient in the degradation of transiently denatured and unfolded proteins which accumulate in the periplasm following stress conditions.</text>
</comment>
<feature type="domain" description="PDZ" evidence="18">
    <location>
        <begin position="316"/>
        <end position="416"/>
    </location>
</feature>
<feature type="signal peptide" evidence="17">
    <location>
        <begin position="1"/>
        <end position="21"/>
    </location>
</feature>
<evidence type="ECO:0000256" key="14">
    <source>
        <dbReference type="ARBA" id="ARBA00032850"/>
    </source>
</evidence>
<dbReference type="EC" id="3.4.21.107" evidence="5"/>
<evidence type="ECO:0000256" key="13">
    <source>
        <dbReference type="ARBA" id="ARBA00023016"/>
    </source>
</evidence>
<accession>A0AA51RW71</accession>
<organism evidence="19 20">
    <name type="scientific">Pleionea litopenaei</name>
    <dbReference type="NCBI Taxonomy" id="3070815"/>
    <lineage>
        <taxon>Bacteria</taxon>
        <taxon>Pseudomonadati</taxon>
        <taxon>Pseudomonadota</taxon>
        <taxon>Gammaproteobacteria</taxon>
        <taxon>Oceanospirillales</taxon>
        <taxon>Pleioneaceae</taxon>
        <taxon>Pleionea</taxon>
    </lineage>
</organism>
<feature type="active site" description="Charge relay system" evidence="15">
    <location>
        <position position="175"/>
    </location>
</feature>
<dbReference type="Pfam" id="PF13180">
    <property type="entry name" value="PDZ_2"/>
    <property type="match status" value="1"/>
</dbReference>
<dbReference type="PROSITE" id="PS50106">
    <property type="entry name" value="PDZ"/>
    <property type="match status" value="2"/>
</dbReference>
<dbReference type="PANTHER" id="PTHR22939:SF130">
    <property type="entry name" value="PERIPLASMIC SERINE ENDOPROTEASE DEGP-LIKE-RELATED"/>
    <property type="match status" value="1"/>
</dbReference>
<dbReference type="InterPro" id="IPR011782">
    <property type="entry name" value="Pept_S1C_Do"/>
</dbReference>
<evidence type="ECO:0000256" key="15">
    <source>
        <dbReference type="PIRSR" id="PIRSR611782-1"/>
    </source>
</evidence>
<keyword evidence="10" id="KW-0574">Periplasm</keyword>
<dbReference type="CDD" id="cd10839">
    <property type="entry name" value="cpPDZ1_DegP-like"/>
    <property type="match status" value="1"/>
</dbReference>
<keyword evidence="7" id="KW-0645">Protease</keyword>
<evidence type="ECO:0000256" key="4">
    <source>
        <dbReference type="ARBA" id="ARBA00010541"/>
    </source>
</evidence>
<dbReference type="GO" id="GO:0006508">
    <property type="term" value="P:proteolysis"/>
    <property type="evidence" value="ECO:0007669"/>
    <property type="project" value="UniProtKB-KW"/>
</dbReference>
<keyword evidence="20" id="KW-1185">Reference proteome</keyword>
<gene>
    <name evidence="19" type="ORF">Q9312_06660</name>
</gene>
<dbReference type="SUPFAM" id="SSF50156">
    <property type="entry name" value="PDZ domain-like"/>
    <property type="match status" value="2"/>
</dbReference>
<feature type="chain" id="PRO_5041442121" description="Probable periplasmic serine endoprotease DegP-like" evidence="17">
    <location>
        <begin position="22"/>
        <end position="430"/>
    </location>
</feature>
<keyword evidence="11 19" id="KW-0378">Hydrolase</keyword>
<evidence type="ECO:0000256" key="11">
    <source>
        <dbReference type="ARBA" id="ARBA00022801"/>
    </source>
</evidence>
<dbReference type="Gene3D" id="2.40.10.120">
    <property type="match status" value="1"/>
</dbReference>
<dbReference type="Pfam" id="PF00595">
    <property type="entry name" value="PDZ"/>
    <property type="match status" value="1"/>
</dbReference>
<proteinExistence type="inferred from homology"/>
<dbReference type="PRINTS" id="PR00834">
    <property type="entry name" value="PROTEASES2C"/>
</dbReference>
<dbReference type="AlphaFoldDB" id="A0AA51RW71"/>
<dbReference type="InterPro" id="IPR009003">
    <property type="entry name" value="Peptidase_S1_PA"/>
</dbReference>
<dbReference type="SMART" id="SM00228">
    <property type="entry name" value="PDZ"/>
    <property type="match status" value="2"/>
</dbReference>
<dbReference type="RefSeq" id="WP_309203805.1">
    <property type="nucleotide sequence ID" value="NZ_CP133548.1"/>
</dbReference>
<evidence type="ECO:0000256" key="8">
    <source>
        <dbReference type="ARBA" id="ARBA00022729"/>
    </source>
</evidence>
<dbReference type="Pfam" id="PF13365">
    <property type="entry name" value="Trypsin_2"/>
    <property type="match status" value="1"/>
</dbReference>
<evidence type="ECO:0000256" key="2">
    <source>
        <dbReference type="ARBA" id="ARBA00002610"/>
    </source>
</evidence>
<evidence type="ECO:0000259" key="18">
    <source>
        <dbReference type="PROSITE" id="PS50106"/>
    </source>
</evidence>
<dbReference type="Proteomes" id="UP001239782">
    <property type="component" value="Chromosome"/>
</dbReference>
<sequence length="430" mass="45728">MKLVKPLSYALVLFIFGFAQAQAPDFSRVVEEVKDSVVVISTEVESRGRTARGPSGSGFVIDKDGYILTNRHVIHGVEKIFVQLVNKKVYPAKLLGEDEGTDIALLQIDAKHLKAVKIGDVERLKVGSWVLAYGAPFGLEHTVTAGIVSAKGRSLGSEQYVPFIQTDAAVNRGNSGGPLFNHKGEVVGINSQIFSMTGGNMGLAFAIPMDLAMDVSEQLRKNGKVKRGFLGVGYEEVDYEKAKAFGVEEVKGALINAVAPESPAAAGGLKVGDIVVRVNDTEIISASELPFVIGRVRPGTDVEMGVLRDGKLIELEVTVGERSSNDIASTQPNSATGGIGLEVVELSEQMKAEANVNYGVLVRRVMSGPAQEAGIRQGDILQMLNQQTINSLDDYQSALAQLPDVGSVAILVARPGAGARFLVLKLGDTD</sequence>
<keyword evidence="9" id="KW-0677">Repeat</keyword>
<comment type="catalytic activity">
    <reaction evidence="1">
        <text>Acts on substrates that are at least partially unfolded. The cleavage site P1 residue is normally between a pair of hydrophobic residues, such as Val-|-Val.</text>
        <dbReference type="EC" id="3.4.21.107"/>
    </reaction>
</comment>
<protein>
    <recommendedName>
        <fullName evidence="6">Probable periplasmic serine endoprotease DegP-like</fullName>
        <ecNumber evidence="5">3.4.21.107</ecNumber>
    </recommendedName>
    <alternativeName>
        <fullName evidence="14">Protease Do</fullName>
    </alternativeName>
</protein>
<dbReference type="KEGG" id="plei:Q9312_06660"/>
<dbReference type="EMBL" id="CP133548">
    <property type="protein sequence ID" value="WMS88589.1"/>
    <property type="molecule type" value="Genomic_DNA"/>
</dbReference>
<evidence type="ECO:0000256" key="16">
    <source>
        <dbReference type="PIRSR" id="PIRSR611782-2"/>
    </source>
</evidence>
<feature type="domain" description="PDZ" evidence="18">
    <location>
        <begin position="214"/>
        <end position="310"/>
    </location>
</feature>
<evidence type="ECO:0000256" key="17">
    <source>
        <dbReference type="SAM" id="SignalP"/>
    </source>
</evidence>
<comment type="subcellular location">
    <subcellularLocation>
        <location evidence="3">Periplasm</location>
    </subcellularLocation>
</comment>
<feature type="binding site" evidence="16">
    <location>
        <position position="72"/>
    </location>
    <ligand>
        <name>substrate</name>
    </ligand>
</feature>
<dbReference type="InterPro" id="IPR036034">
    <property type="entry name" value="PDZ_sf"/>
</dbReference>
<comment type="similarity">
    <text evidence="4">Belongs to the peptidase S1C family.</text>
</comment>
<evidence type="ECO:0000256" key="5">
    <source>
        <dbReference type="ARBA" id="ARBA00013035"/>
    </source>
</evidence>
<evidence type="ECO:0000256" key="6">
    <source>
        <dbReference type="ARBA" id="ARBA00013958"/>
    </source>
</evidence>
<reference evidence="19 20" key="1">
    <citation type="submission" date="2023-08" db="EMBL/GenBank/DDBJ databases">
        <title>Pleionea litopenaei sp. nov., isolated from stomach of juvenile Litopenaeus vannamei.</title>
        <authorList>
            <person name="Rho A.M."/>
            <person name="Hwang C.Y."/>
        </authorList>
    </citation>
    <scope>NUCLEOTIDE SEQUENCE [LARGE SCALE GENOMIC DNA]</scope>
    <source>
        <strain evidence="19 20">HL-JVS1</strain>
    </source>
</reference>
<evidence type="ECO:0000256" key="7">
    <source>
        <dbReference type="ARBA" id="ARBA00022670"/>
    </source>
</evidence>
<evidence type="ECO:0000256" key="12">
    <source>
        <dbReference type="ARBA" id="ARBA00022825"/>
    </source>
</evidence>
<keyword evidence="12" id="KW-0720">Serine protease</keyword>
<evidence type="ECO:0000256" key="3">
    <source>
        <dbReference type="ARBA" id="ARBA00004418"/>
    </source>
</evidence>
<dbReference type="Gene3D" id="2.30.42.10">
    <property type="match status" value="2"/>
</dbReference>
<keyword evidence="8 17" id="KW-0732">Signal</keyword>
<feature type="active site" description="Charge relay system" evidence="15">
    <location>
        <position position="72"/>
    </location>
</feature>
<dbReference type="PANTHER" id="PTHR22939">
    <property type="entry name" value="SERINE PROTEASE FAMILY S1C HTRA-RELATED"/>
    <property type="match status" value="1"/>
</dbReference>
<name>A0AA51RW71_9GAMM</name>
<evidence type="ECO:0000256" key="9">
    <source>
        <dbReference type="ARBA" id="ARBA00022737"/>
    </source>
</evidence>
<dbReference type="SUPFAM" id="SSF50494">
    <property type="entry name" value="Trypsin-like serine proteases"/>
    <property type="match status" value="1"/>
</dbReference>
<feature type="active site" description="Charge relay system" evidence="15">
    <location>
        <position position="102"/>
    </location>
</feature>
<keyword evidence="13" id="KW-0346">Stress response</keyword>
<dbReference type="NCBIfam" id="TIGR02037">
    <property type="entry name" value="degP_htrA_DO"/>
    <property type="match status" value="1"/>
</dbReference>
<evidence type="ECO:0000256" key="1">
    <source>
        <dbReference type="ARBA" id="ARBA00001772"/>
    </source>
</evidence>
<evidence type="ECO:0000313" key="20">
    <source>
        <dbReference type="Proteomes" id="UP001239782"/>
    </source>
</evidence>
<evidence type="ECO:0000256" key="10">
    <source>
        <dbReference type="ARBA" id="ARBA00022764"/>
    </source>
</evidence>